<keyword evidence="7" id="KW-1185">Reference proteome</keyword>
<reference evidence="6 7" key="1">
    <citation type="submission" date="2014-04" db="EMBL/GenBank/DDBJ databases">
        <authorList>
            <consortium name="DOE Joint Genome Institute"/>
            <person name="Kuo A."/>
            <person name="Girlanda M."/>
            <person name="Perotto S."/>
            <person name="Kohler A."/>
            <person name="Nagy L.G."/>
            <person name="Floudas D."/>
            <person name="Copeland A."/>
            <person name="Barry K.W."/>
            <person name="Cichocki N."/>
            <person name="Veneault-Fourrey C."/>
            <person name="LaButti K."/>
            <person name="Lindquist E.A."/>
            <person name="Lipzen A."/>
            <person name="Lundell T."/>
            <person name="Morin E."/>
            <person name="Murat C."/>
            <person name="Sun H."/>
            <person name="Tunlid A."/>
            <person name="Henrissat B."/>
            <person name="Grigoriev I.V."/>
            <person name="Hibbett D.S."/>
            <person name="Martin F."/>
            <person name="Nordberg H.P."/>
            <person name="Cantor M.N."/>
            <person name="Hua S.X."/>
        </authorList>
    </citation>
    <scope>NUCLEOTIDE SEQUENCE [LARGE SCALE GENOMIC DNA]</scope>
    <source>
        <strain evidence="6 7">MUT 4182</strain>
    </source>
</reference>
<keyword evidence="1" id="KW-0479">Metal-binding</keyword>
<dbReference type="Pfam" id="PF01753">
    <property type="entry name" value="zf-MYND"/>
    <property type="match status" value="1"/>
</dbReference>
<sequence>MHRAFDFALPLITIRNKLLYTTLPITNFPKMPALSGQVRPAHALVNAIRHARTPGLKGEAIYQEKWYLDLPSEPTPPAKNALWSDIRSSGLGEVLLDIVTQGVEGPGPINQGEVYLQISSLQALYHIVRNLRASWDKKNPLETALREKVMTITRTLARLERHEFRVLGDLVFAREFVTRIISHVMEKLRWDFPFLDGIQTYRDSLLQVTFTCLFGEAHSAGMGSSKPDPFLVQRAVIIAAILADNFGFSNNVSETQVSRYGTSQIVNRFQLILKDPEYRDSKLGGILTGMSAVMLHLWVDARIRRPLVIRGQVHDAMMKRFWNYQINRPDDNLLELGPCGLSAVGFLCDIVEYALEVHKDSSILEEDVPWKLIIGHDLFFAFGMILAGSKKYGCFAKGEKEKISTLEMWKKFGEDLGLDETEARAAIQANNSALVDTEITCANIKCPLFGENILGRLAPPLRCSMCRLVYYCSPGCQKRDWKDGRHQSTCVRLHESTRLTV</sequence>
<dbReference type="Gene3D" id="6.10.140.2220">
    <property type="match status" value="1"/>
</dbReference>
<name>A0A0C3L483_9AGAM</name>
<evidence type="ECO:0000313" key="7">
    <source>
        <dbReference type="Proteomes" id="UP000054248"/>
    </source>
</evidence>
<dbReference type="EMBL" id="KN822992">
    <property type="protein sequence ID" value="KIO28633.1"/>
    <property type="molecule type" value="Genomic_DNA"/>
</dbReference>
<keyword evidence="2 4" id="KW-0863">Zinc-finger</keyword>
<evidence type="ECO:0000256" key="2">
    <source>
        <dbReference type="ARBA" id="ARBA00022771"/>
    </source>
</evidence>
<dbReference type="Proteomes" id="UP000054248">
    <property type="component" value="Unassembled WGS sequence"/>
</dbReference>
<gene>
    <name evidence="6" type="ORF">M407DRAFT_22220</name>
</gene>
<feature type="domain" description="MYND-type" evidence="5">
    <location>
        <begin position="446"/>
        <end position="490"/>
    </location>
</feature>
<proteinExistence type="predicted"/>
<dbReference type="AlphaFoldDB" id="A0A0C3L483"/>
<accession>A0A0C3L483</accession>
<reference evidence="7" key="2">
    <citation type="submission" date="2015-01" db="EMBL/GenBank/DDBJ databases">
        <title>Evolutionary Origins and Diversification of the Mycorrhizal Mutualists.</title>
        <authorList>
            <consortium name="DOE Joint Genome Institute"/>
            <consortium name="Mycorrhizal Genomics Consortium"/>
            <person name="Kohler A."/>
            <person name="Kuo A."/>
            <person name="Nagy L.G."/>
            <person name="Floudas D."/>
            <person name="Copeland A."/>
            <person name="Barry K.W."/>
            <person name="Cichocki N."/>
            <person name="Veneault-Fourrey C."/>
            <person name="LaButti K."/>
            <person name="Lindquist E.A."/>
            <person name="Lipzen A."/>
            <person name="Lundell T."/>
            <person name="Morin E."/>
            <person name="Murat C."/>
            <person name="Riley R."/>
            <person name="Ohm R."/>
            <person name="Sun H."/>
            <person name="Tunlid A."/>
            <person name="Henrissat B."/>
            <person name="Grigoriev I.V."/>
            <person name="Hibbett D.S."/>
            <person name="Martin F."/>
        </authorList>
    </citation>
    <scope>NUCLEOTIDE SEQUENCE [LARGE SCALE GENOMIC DNA]</scope>
    <source>
        <strain evidence="7">MUT 4182</strain>
    </source>
</reference>
<dbReference type="SUPFAM" id="SSF144232">
    <property type="entry name" value="HIT/MYND zinc finger-like"/>
    <property type="match status" value="1"/>
</dbReference>
<evidence type="ECO:0000313" key="6">
    <source>
        <dbReference type="EMBL" id="KIO28633.1"/>
    </source>
</evidence>
<dbReference type="PROSITE" id="PS50865">
    <property type="entry name" value="ZF_MYND_2"/>
    <property type="match status" value="1"/>
</dbReference>
<keyword evidence="3" id="KW-0862">Zinc</keyword>
<evidence type="ECO:0000256" key="4">
    <source>
        <dbReference type="PROSITE-ProRule" id="PRU00134"/>
    </source>
</evidence>
<evidence type="ECO:0000256" key="3">
    <source>
        <dbReference type="ARBA" id="ARBA00022833"/>
    </source>
</evidence>
<protein>
    <recommendedName>
        <fullName evidence="5">MYND-type domain-containing protein</fullName>
    </recommendedName>
</protein>
<organism evidence="6 7">
    <name type="scientific">Tulasnella calospora MUT 4182</name>
    <dbReference type="NCBI Taxonomy" id="1051891"/>
    <lineage>
        <taxon>Eukaryota</taxon>
        <taxon>Fungi</taxon>
        <taxon>Dikarya</taxon>
        <taxon>Basidiomycota</taxon>
        <taxon>Agaricomycotina</taxon>
        <taxon>Agaricomycetes</taxon>
        <taxon>Cantharellales</taxon>
        <taxon>Tulasnellaceae</taxon>
        <taxon>Tulasnella</taxon>
    </lineage>
</organism>
<evidence type="ECO:0000259" key="5">
    <source>
        <dbReference type="PROSITE" id="PS50865"/>
    </source>
</evidence>
<dbReference type="GO" id="GO:0008270">
    <property type="term" value="F:zinc ion binding"/>
    <property type="evidence" value="ECO:0007669"/>
    <property type="project" value="UniProtKB-KW"/>
</dbReference>
<dbReference type="OrthoDB" id="3235008at2759"/>
<evidence type="ECO:0000256" key="1">
    <source>
        <dbReference type="ARBA" id="ARBA00022723"/>
    </source>
</evidence>
<dbReference type="HOGENOM" id="CLU_548830_0_0_1"/>
<dbReference type="InterPro" id="IPR002893">
    <property type="entry name" value="Znf_MYND"/>
</dbReference>